<dbReference type="Proteomes" id="UP000030746">
    <property type="component" value="Unassembled WGS sequence"/>
</dbReference>
<accession>V3ZDN0</accession>
<dbReference type="KEGG" id="lgi:LOTGIDRAFT_106459"/>
<feature type="disulfide bond" evidence="6">
    <location>
        <begin position="62"/>
        <end position="72"/>
    </location>
</feature>
<dbReference type="InterPro" id="IPR001190">
    <property type="entry name" value="SRCR"/>
</dbReference>
<evidence type="ECO:0000256" key="2">
    <source>
        <dbReference type="ARBA" id="ARBA00022737"/>
    </source>
</evidence>
<dbReference type="InterPro" id="IPR036772">
    <property type="entry name" value="SRCR-like_dom_sf"/>
</dbReference>
<name>V3ZDN0_LOTGI</name>
<keyword evidence="3 6" id="KW-1015">Disulfide bond</keyword>
<protein>
    <recommendedName>
        <fullName evidence="7">SRCR domain-containing protein</fullName>
    </recommendedName>
</protein>
<dbReference type="Gene3D" id="3.10.250.10">
    <property type="entry name" value="SRCR-like domain"/>
    <property type="match status" value="4"/>
</dbReference>
<evidence type="ECO:0000256" key="4">
    <source>
        <dbReference type="ARBA" id="ARBA00023170"/>
    </source>
</evidence>
<keyword evidence="5" id="KW-0325">Glycoprotein</keyword>
<dbReference type="HOGENOM" id="CLU_002555_11_2_1"/>
<dbReference type="GeneID" id="20230111"/>
<dbReference type="FunFam" id="3.10.250.10:FF:000006">
    <property type="entry name" value="neurotrypsin isoform X2"/>
    <property type="match status" value="1"/>
</dbReference>
<keyword evidence="9" id="KW-1185">Reference proteome</keyword>
<feature type="domain" description="SRCR" evidence="7">
    <location>
        <begin position="358"/>
        <end position="460"/>
    </location>
</feature>
<dbReference type="AlphaFoldDB" id="V3ZDN0"/>
<feature type="domain" description="SRCR" evidence="7">
    <location>
        <begin position="1"/>
        <end position="91"/>
    </location>
</feature>
<evidence type="ECO:0000256" key="1">
    <source>
        <dbReference type="ARBA" id="ARBA00022729"/>
    </source>
</evidence>
<sequence>GRIEVFRGGRWGLVCDDEWDIQDASVACKQLGFKQGAISSPGKAFYGVSNEDNDILMDNVQCKGTETNLQSCVYTTFHDCAASEAASVVCKPNQDTIEATSGEYFIYTHTRYSTPATIEVRLVDGEDEHSGRLEINYMGEWGTVCDDKWDIQDSNVVCRMLGYPAAERDTSDVDYGSGSGNILLSDVECFGNETSLNECEKSPWRQHSCQPFEAVGVDCRVEKGKGLHELCYFVETIVELVNGTKPNEGRVEIIRNGIRGTVCDDDWNNEDASVICNQLGFPRGGKAVNKARFGEGIGIIWLDNVACSGDEDTIDDCTPDWGTHDCDHNEDAGVICLEGSLPVNQQPSVYICPVELRVQLIGSSKPNEGRVEVIIDGERGTICDDSWDDNDATVICKMLGYKNGGRALIKSAFGNGASHLPIILDEVDCFGTEKSLYDCDTAPVYEHDCDHTEDAGVVCYTESTENHTVDVNSGE</sequence>
<dbReference type="PANTHER" id="PTHR48071">
    <property type="entry name" value="SRCR DOMAIN-CONTAINING PROTEIN"/>
    <property type="match status" value="1"/>
</dbReference>
<dbReference type="PROSITE" id="PS00420">
    <property type="entry name" value="SRCR_1"/>
    <property type="match status" value="1"/>
</dbReference>
<reference evidence="8 9" key="1">
    <citation type="journal article" date="2013" name="Nature">
        <title>Insights into bilaterian evolution from three spiralian genomes.</title>
        <authorList>
            <person name="Simakov O."/>
            <person name="Marletaz F."/>
            <person name="Cho S.J."/>
            <person name="Edsinger-Gonzales E."/>
            <person name="Havlak P."/>
            <person name="Hellsten U."/>
            <person name="Kuo D.H."/>
            <person name="Larsson T."/>
            <person name="Lv J."/>
            <person name="Arendt D."/>
            <person name="Savage R."/>
            <person name="Osoegawa K."/>
            <person name="de Jong P."/>
            <person name="Grimwood J."/>
            <person name="Chapman J.A."/>
            <person name="Shapiro H."/>
            <person name="Aerts A."/>
            <person name="Otillar R.P."/>
            <person name="Terry A.Y."/>
            <person name="Boore J.L."/>
            <person name="Grigoriev I.V."/>
            <person name="Lindberg D.R."/>
            <person name="Seaver E.C."/>
            <person name="Weisblat D.A."/>
            <person name="Putnam N.H."/>
            <person name="Rokhsar D.S."/>
        </authorList>
    </citation>
    <scope>NUCLEOTIDE SEQUENCE [LARGE SCALE GENOMIC DNA]</scope>
</reference>
<dbReference type="GO" id="GO:0016020">
    <property type="term" value="C:membrane"/>
    <property type="evidence" value="ECO:0007669"/>
    <property type="project" value="InterPro"/>
</dbReference>
<dbReference type="EMBL" id="KB202619">
    <property type="protein sequence ID" value="ESO89228.1"/>
    <property type="molecule type" value="Genomic_DNA"/>
</dbReference>
<feature type="disulfide bond" evidence="6">
    <location>
        <begin position="158"/>
        <end position="219"/>
    </location>
</feature>
<dbReference type="SMART" id="SM00202">
    <property type="entry name" value="SR"/>
    <property type="match status" value="4"/>
</dbReference>
<dbReference type="RefSeq" id="XP_009060263.1">
    <property type="nucleotide sequence ID" value="XM_009062015.1"/>
</dbReference>
<organism evidence="8 9">
    <name type="scientific">Lottia gigantea</name>
    <name type="common">Giant owl limpet</name>
    <dbReference type="NCBI Taxonomy" id="225164"/>
    <lineage>
        <taxon>Eukaryota</taxon>
        <taxon>Metazoa</taxon>
        <taxon>Spiralia</taxon>
        <taxon>Lophotrochozoa</taxon>
        <taxon>Mollusca</taxon>
        <taxon>Gastropoda</taxon>
        <taxon>Patellogastropoda</taxon>
        <taxon>Lottioidea</taxon>
        <taxon>Lottiidae</taxon>
        <taxon>Lottia</taxon>
    </lineage>
</organism>
<dbReference type="OMA" id="CRQNGWG"/>
<feature type="domain" description="SRCR" evidence="7">
    <location>
        <begin position="238"/>
        <end position="337"/>
    </location>
</feature>
<evidence type="ECO:0000259" key="7">
    <source>
        <dbReference type="PROSITE" id="PS50287"/>
    </source>
</evidence>
<evidence type="ECO:0000256" key="3">
    <source>
        <dbReference type="ARBA" id="ARBA00023157"/>
    </source>
</evidence>
<evidence type="ECO:0000313" key="9">
    <source>
        <dbReference type="Proteomes" id="UP000030746"/>
    </source>
</evidence>
<feature type="domain" description="SRCR" evidence="7">
    <location>
        <begin position="120"/>
        <end position="220"/>
    </location>
</feature>
<evidence type="ECO:0000313" key="8">
    <source>
        <dbReference type="EMBL" id="ESO89228.1"/>
    </source>
</evidence>
<dbReference type="Pfam" id="PF00530">
    <property type="entry name" value="SRCR"/>
    <property type="match status" value="4"/>
</dbReference>
<evidence type="ECO:0000256" key="5">
    <source>
        <dbReference type="ARBA" id="ARBA00023180"/>
    </source>
</evidence>
<keyword evidence="4" id="KW-0675">Receptor</keyword>
<dbReference type="FunFam" id="3.10.250.10:FF:000007">
    <property type="entry name" value="Soluble scavenger receptor cysteine-rich domain-containing protein SSC5D"/>
    <property type="match status" value="1"/>
</dbReference>
<dbReference type="PROSITE" id="PS50287">
    <property type="entry name" value="SRCR_2"/>
    <property type="match status" value="4"/>
</dbReference>
<dbReference type="OrthoDB" id="6156774at2759"/>
<keyword evidence="2" id="KW-0677">Repeat</keyword>
<comment type="caution">
    <text evidence="6">Lacks conserved residue(s) required for the propagation of feature annotation.</text>
</comment>
<gene>
    <name evidence="8" type="ORF">LOTGIDRAFT_106459</name>
</gene>
<feature type="disulfide bond" evidence="6">
    <location>
        <begin position="189"/>
        <end position="199"/>
    </location>
</feature>
<dbReference type="FunFam" id="3.10.250.10:FF:000011">
    <property type="entry name" value="Scavenger receptor class A member 5"/>
    <property type="match status" value="2"/>
</dbReference>
<dbReference type="PANTHER" id="PTHR48071:SF18">
    <property type="entry name" value="DELETED IN MALIGNANT BRAIN TUMORS 1 PROTEIN-RELATED"/>
    <property type="match status" value="1"/>
</dbReference>
<proteinExistence type="predicted"/>
<feature type="non-terminal residue" evidence="8">
    <location>
        <position position="1"/>
    </location>
</feature>
<dbReference type="PRINTS" id="PR00258">
    <property type="entry name" value="SPERACTRCPTR"/>
</dbReference>
<feature type="disulfide bond" evidence="6">
    <location>
        <begin position="429"/>
        <end position="439"/>
    </location>
</feature>
<feature type="disulfide bond" evidence="6">
    <location>
        <begin position="145"/>
        <end position="209"/>
    </location>
</feature>
<feature type="disulfide bond" evidence="6">
    <location>
        <begin position="307"/>
        <end position="317"/>
    </location>
</feature>
<dbReference type="SUPFAM" id="SSF56487">
    <property type="entry name" value="SRCR-like"/>
    <property type="match status" value="4"/>
</dbReference>
<keyword evidence="1" id="KW-0732">Signal</keyword>
<dbReference type="CTD" id="20230111"/>
<evidence type="ECO:0000256" key="6">
    <source>
        <dbReference type="PROSITE-ProRule" id="PRU00196"/>
    </source>
</evidence>